<evidence type="ECO:0000313" key="5">
    <source>
        <dbReference type="RefSeq" id="XP_034254249.1"/>
    </source>
</evidence>
<dbReference type="KEGG" id="tpal:117653020"/>
<dbReference type="InterPro" id="IPR051093">
    <property type="entry name" value="Neuroligin/BSAL"/>
</dbReference>
<reference evidence="5" key="1">
    <citation type="submission" date="2025-08" db="UniProtKB">
        <authorList>
            <consortium name="RefSeq"/>
        </authorList>
    </citation>
    <scope>IDENTIFICATION</scope>
    <source>
        <tissue evidence="5">Total insect</tissue>
    </source>
</reference>
<dbReference type="SUPFAM" id="SSF53474">
    <property type="entry name" value="alpha/beta-Hydrolases"/>
    <property type="match status" value="1"/>
</dbReference>
<dbReference type="OrthoDB" id="3200163at2759"/>
<dbReference type="Proteomes" id="UP000515158">
    <property type="component" value="Unplaced"/>
</dbReference>
<accession>A0A6P9AA73</accession>
<dbReference type="InParanoid" id="A0A6P9AA73"/>
<dbReference type="PANTHER" id="PTHR43903">
    <property type="entry name" value="NEUROLIGIN"/>
    <property type="match status" value="1"/>
</dbReference>
<evidence type="ECO:0000313" key="4">
    <source>
        <dbReference type="Proteomes" id="UP000515158"/>
    </source>
</evidence>
<dbReference type="RefSeq" id="XP_034254249.1">
    <property type="nucleotide sequence ID" value="XM_034398358.1"/>
</dbReference>
<dbReference type="Gene3D" id="3.40.50.1820">
    <property type="entry name" value="alpha/beta hydrolase"/>
    <property type="match status" value="1"/>
</dbReference>
<comment type="similarity">
    <text evidence="1">Belongs to the type-B carboxylesterase/lipase family.</text>
</comment>
<evidence type="ECO:0000256" key="1">
    <source>
        <dbReference type="ARBA" id="ARBA00005964"/>
    </source>
</evidence>
<evidence type="ECO:0000256" key="2">
    <source>
        <dbReference type="ARBA" id="ARBA00023180"/>
    </source>
</evidence>
<protein>
    <submittedName>
        <fullName evidence="5">Neuroligin 4-like</fullName>
    </submittedName>
</protein>
<name>A0A6P9AA73_THRPL</name>
<dbReference type="GeneID" id="117653020"/>
<dbReference type="Pfam" id="PF00135">
    <property type="entry name" value="COesterase"/>
    <property type="match status" value="1"/>
</dbReference>
<dbReference type="InterPro" id="IPR002018">
    <property type="entry name" value="CarbesteraseB"/>
</dbReference>
<sequence>MPVPTGLKGKHAIYSVIFLVELDTAHGVRPSLFQRAVLMSGSAYSPWALVQDPVRAAVRVASKLNCTVPADLARDHEDIVDCLRAAPLDSLLDAAALPAPDYISVFGPSVDGVVIKRDLVKEFLSASKKALNGQDGKEAYADGGGADAWAPGMTMHGARGYGLLCGVVANEAVFRVPDRAIVAGLAGEQRDRNEYSAKPGSMAFSVSAFGSAQSTVPALQVSSILHEIGAL</sequence>
<keyword evidence="2" id="KW-0325">Glycoprotein</keyword>
<dbReference type="AlphaFoldDB" id="A0A6P9AA73"/>
<organism evidence="5">
    <name type="scientific">Thrips palmi</name>
    <name type="common">Melon thrips</name>
    <dbReference type="NCBI Taxonomy" id="161013"/>
    <lineage>
        <taxon>Eukaryota</taxon>
        <taxon>Metazoa</taxon>
        <taxon>Ecdysozoa</taxon>
        <taxon>Arthropoda</taxon>
        <taxon>Hexapoda</taxon>
        <taxon>Insecta</taxon>
        <taxon>Pterygota</taxon>
        <taxon>Neoptera</taxon>
        <taxon>Paraneoptera</taxon>
        <taxon>Thysanoptera</taxon>
        <taxon>Terebrantia</taxon>
        <taxon>Thripoidea</taxon>
        <taxon>Thripidae</taxon>
        <taxon>Thrips</taxon>
    </lineage>
</organism>
<proteinExistence type="inferred from homology"/>
<feature type="domain" description="Carboxylesterase type B" evidence="3">
    <location>
        <begin position="21"/>
        <end position="124"/>
    </location>
</feature>
<gene>
    <name evidence="5" type="primary">LOC117653020</name>
</gene>
<evidence type="ECO:0000259" key="3">
    <source>
        <dbReference type="Pfam" id="PF00135"/>
    </source>
</evidence>
<keyword evidence="4" id="KW-1185">Reference proteome</keyword>
<dbReference type="InterPro" id="IPR029058">
    <property type="entry name" value="AB_hydrolase_fold"/>
</dbReference>